<dbReference type="GO" id="GO:0008046">
    <property type="term" value="F:axon guidance receptor activity"/>
    <property type="evidence" value="ECO:0007669"/>
    <property type="project" value="TreeGrafter"/>
</dbReference>
<dbReference type="InterPro" id="IPR000884">
    <property type="entry name" value="TSP1_rpt"/>
</dbReference>
<dbReference type="SMART" id="SM00209">
    <property type="entry name" value="TSP1"/>
    <property type="match status" value="6"/>
</dbReference>
<evidence type="ECO:0000256" key="22">
    <source>
        <dbReference type="PROSITE-ProRule" id="PRU00076"/>
    </source>
</evidence>
<dbReference type="Pfam" id="PF25106">
    <property type="entry name" value="VWA_4"/>
    <property type="match status" value="1"/>
</dbReference>
<accession>A0AAJ8BJY5</accession>
<dbReference type="Gene3D" id="2.60.40.10">
    <property type="entry name" value="Immunoglobulins"/>
    <property type="match status" value="44"/>
</dbReference>
<dbReference type="Pfam" id="PF12662">
    <property type="entry name" value="cEGF"/>
    <property type="match status" value="1"/>
</dbReference>
<dbReference type="FunFam" id="2.20.100.10:FF:000067">
    <property type="entry name" value="Hemicentin 1"/>
    <property type="match status" value="1"/>
</dbReference>
<dbReference type="FunFam" id="2.60.40.10:FF:000032">
    <property type="entry name" value="palladin isoform X1"/>
    <property type="match status" value="3"/>
</dbReference>
<feature type="domain" description="Ig-like" evidence="25">
    <location>
        <begin position="1904"/>
        <end position="1992"/>
    </location>
</feature>
<dbReference type="InterPro" id="IPR009017">
    <property type="entry name" value="GFP"/>
</dbReference>
<keyword evidence="9" id="KW-0716">Sensory transduction</keyword>
<dbReference type="FunFam" id="2.60.40.10:FF:000824">
    <property type="entry name" value="Hemicentin 1"/>
    <property type="match status" value="1"/>
</dbReference>
<protein>
    <recommendedName>
        <fullName evidence="20">Hemicentin-1</fullName>
    </recommendedName>
    <alternativeName>
        <fullName evidence="21">Fibulin-6</fullName>
    </alternativeName>
</protein>
<feature type="domain" description="Ig-like" evidence="25">
    <location>
        <begin position="1624"/>
        <end position="1709"/>
    </location>
</feature>
<feature type="domain" description="Ig-like" evidence="25">
    <location>
        <begin position="1996"/>
        <end position="2084"/>
    </location>
</feature>
<evidence type="ECO:0000256" key="16">
    <source>
        <dbReference type="ARBA" id="ARBA00023180"/>
    </source>
</evidence>
<keyword evidence="13" id="KW-0106">Calcium</keyword>
<dbReference type="GO" id="GO:0050808">
    <property type="term" value="P:synapse organization"/>
    <property type="evidence" value="ECO:0007669"/>
    <property type="project" value="TreeGrafter"/>
</dbReference>
<feature type="domain" description="Ig-like" evidence="25">
    <location>
        <begin position="3881"/>
        <end position="3967"/>
    </location>
</feature>
<organism evidence="27 28">
    <name type="scientific">Lates calcarifer</name>
    <name type="common">Barramundi</name>
    <name type="synonym">Holocentrus calcarifer</name>
    <dbReference type="NCBI Taxonomy" id="8187"/>
    <lineage>
        <taxon>Eukaryota</taxon>
        <taxon>Metazoa</taxon>
        <taxon>Chordata</taxon>
        <taxon>Craniata</taxon>
        <taxon>Vertebrata</taxon>
        <taxon>Euteleostomi</taxon>
        <taxon>Actinopterygii</taxon>
        <taxon>Neopterygii</taxon>
        <taxon>Teleostei</taxon>
        <taxon>Neoteleostei</taxon>
        <taxon>Acanthomorphata</taxon>
        <taxon>Carangaria</taxon>
        <taxon>Carangaria incertae sedis</taxon>
        <taxon>Centropomidae</taxon>
        <taxon>Lates</taxon>
    </lineage>
</organism>
<feature type="domain" description="Ig-like" evidence="25">
    <location>
        <begin position="3697"/>
        <end position="3783"/>
    </location>
</feature>
<feature type="domain" description="Ig-like" evidence="25">
    <location>
        <begin position="3972"/>
        <end position="4060"/>
    </location>
</feature>
<feature type="domain" description="EGF-like" evidence="24">
    <location>
        <begin position="5255"/>
        <end position="5290"/>
    </location>
</feature>
<dbReference type="GeneID" id="108896780"/>
<dbReference type="Pfam" id="PF00090">
    <property type="entry name" value="TSP_1"/>
    <property type="match status" value="6"/>
</dbReference>
<proteinExistence type="predicted"/>
<dbReference type="InterPro" id="IPR026823">
    <property type="entry name" value="cEGF"/>
</dbReference>
<dbReference type="SMART" id="SM00179">
    <property type="entry name" value="EGF_CA"/>
    <property type="match status" value="8"/>
</dbReference>
<dbReference type="PROSITE" id="PS01186">
    <property type="entry name" value="EGF_2"/>
    <property type="match status" value="2"/>
</dbReference>
<feature type="domain" description="EGF-like" evidence="24">
    <location>
        <begin position="5298"/>
        <end position="5338"/>
    </location>
</feature>
<dbReference type="FunFam" id="2.10.25.10:FF:000352">
    <property type="entry name" value="Hemicentin 1"/>
    <property type="match status" value="1"/>
</dbReference>
<dbReference type="InterPro" id="IPR003598">
    <property type="entry name" value="Ig_sub2"/>
</dbReference>
<dbReference type="PANTHER" id="PTHR45080:SF34">
    <property type="entry name" value="MYOSIN LIGHT CHAIN KINASE, SMOOTH MUSCLE-LIKE"/>
    <property type="match status" value="1"/>
</dbReference>
<dbReference type="FunFam" id="2.60.40.10:FF:000708">
    <property type="entry name" value="Hemicentin 1"/>
    <property type="match status" value="1"/>
</dbReference>
<dbReference type="FunFam" id="2.60.40.10:FF:000503">
    <property type="entry name" value="Hemicentin 1"/>
    <property type="match status" value="1"/>
</dbReference>
<dbReference type="FunFam" id="2.60.40.10:FF:000285">
    <property type="entry name" value="Hemicentin 1"/>
    <property type="match status" value="5"/>
</dbReference>
<dbReference type="PROSITE" id="PS50993">
    <property type="entry name" value="NIDOGEN_G2"/>
    <property type="match status" value="1"/>
</dbReference>
<feature type="domain" description="Ig-like" evidence="25">
    <location>
        <begin position="4244"/>
        <end position="4325"/>
    </location>
</feature>
<dbReference type="GO" id="GO:0051301">
    <property type="term" value="P:cell division"/>
    <property type="evidence" value="ECO:0007669"/>
    <property type="project" value="UniProtKB-KW"/>
</dbReference>
<dbReference type="GO" id="GO:0005509">
    <property type="term" value="F:calcium ion binding"/>
    <property type="evidence" value="ECO:0007669"/>
    <property type="project" value="InterPro"/>
</dbReference>
<dbReference type="InterPro" id="IPR003599">
    <property type="entry name" value="Ig_sub"/>
</dbReference>
<dbReference type="GO" id="GO:0003007">
    <property type="term" value="P:heart morphogenesis"/>
    <property type="evidence" value="ECO:0007669"/>
    <property type="project" value="UniProtKB-ARBA"/>
</dbReference>
<evidence type="ECO:0000256" key="13">
    <source>
        <dbReference type="ARBA" id="ARBA00022837"/>
    </source>
</evidence>
<dbReference type="InterPro" id="IPR018097">
    <property type="entry name" value="EGF_Ca-bd_CS"/>
</dbReference>
<evidence type="ECO:0000256" key="20">
    <source>
        <dbReference type="ARBA" id="ARBA00072385"/>
    </source>
</evidence>
<dbReference type="FunFam" id="2.20.100.10:FF:000002">
    <property type="entry name" value="Unc-5 netrin receptor C"/>
    <property type="match status" value="1"/>
</dbReference>
<dbReference type="InterPro" id="IPR000152">
    <property type="entry name" value="EGF-type_Asp/Asn_hydroxyl_site"/>
</dbReference>
<dbReference type="InterPro" id="IPR049883">
    <property type="entry name" value="NOTCH1_EGF-like"/>
</dbReference>
<keyword evidence="10" id="KW-0132">Cell division</keyword>
<evidence type="ECO:0000256" key="1">
    <source>
        <dbReference type="ARBA" id="ARBA00004282"/>
    </source>
</evidence>
<name>A0AAJ8BJY5_LATCA</name>
<dbReference type="FunFam" id="2.10.25.10:FF:000210">
    <property type="entry name" value="Hemicentin 1"/>
    <property type="match status" value="1"/>
</dbReference>
<dbReference type="SMART" id="SM00682">
    <property type="entry name" value="G2F"/>
    <property type="match status" value="1"/>
</dbReference>
<feature type="domain" description="Ig-like" evidence="25">
    <location>
        <begin position="787"/>
        <end position="876"/>
    </location>
</feature>
<dbReference type="PROSITE" id="PS50026">
    <property type="entry name" value="EGF_3"/>
    <property type="match status" value="5"/>
</dbReference>
<feature type="domain" description="Ig-like" evidence="25">
    <location>
        <begin position="2650"/>
        <end position="2744"/>
    </location>
</feature>
<feature type="domain" description="Nidogen G2 beta-barrel" evidence="26">
    <location>
        <begin position="4855"/>
        <end position="5076"/>
    </location>
</feature>
<dbReference type="GO" id="GO:0032154">
    <property type="term" value="C:cleavage furrow"/>
    <property type="evidence" value="ECO:0007669"/>
    <property type="project" value="UniProtKB-SubCell"/>
</dbReference>
<dbReference type="PROSITE" id="PS50092">
    <property type="entry name" value="TSP1"/>
    <property type="match status" value="6"/>
</dbReference>
<evidence type="ECO:0000256" key="15">
    <source>
        <dbReference type="ARBA" id="ARBA00023157"/>
    </source>
</evidence>
<evidence type="ECO:0000256" key="8">
    <source>
        <dbReference type="ARBA" id="ARBA00022536"/>
    </source>
</evidence>
<dbReference type="GO" id="GO:0043025">
    <property type="term" value="C:neuronal cell body"/>
    <property type="evidence" value="ECO:0007669"/>
    <property type="project" value="TreeGrafter"/>
</dbReference>
<keyword evidence="14" id="KW-0965">Cell junction</keyword>
<dbReference type="InterPro" id="IPR013098">
    <property type="entry name" value="Ig_I-set"/>
</dbReference>
<dbReference type="FunFam" id="3.40.50.410:FF:000032">
    <property type="entry name" value="Hemicentin 1"/>
    <property type="match status" value="1"/>
</dbReference>
<dbReference type="FunFam" id="2.60.40.10:FF:000130">
    <property type="entry name" value="Hemicentin 1"/>
    <property type="match status" value="14"/>
</dbReference>
<dbReference type="CDD" id="cd00255">
    <property type="entry name" value="nidG2"/>
    <property type="match status" value="1"/>
</dbReference>
<comment type="function">
    <text evidence="19">Involved in transforming growth factor beta-mediated rearrangement of the podocyte cytoskeleton which includes reduction of F-actin fibers and broadening, flattening and elongation of podocytes. Plays a role in basement membrane organization. May promote cleavage furrow maturation during cytokinesis in preimplantation embryos. May play a role in the architecture of adhesive and flexible epithelial cell junctions. May play a role during myocardial remodeling by imparting an effect on cardiac fibroblast migration.</text>
</comment>
<feature type="domain" description="Ig-like" evidence="25">
    <location>
        <begin position="606"/>
        <end position="691"/>
    </location>
</feature>
<keyword evidence="15 22" id="KW-1015">Disulfide bond</keyword>
<dbReference type="GO" id="GO:0005737">
    <property type="term" value="C:cytoplasm"/>
    <property type="evidence" value="ECO:0007669"/>
    <property type="project" value="UniProtKB-SubCell"/>
</dbReference>
<dbReference type="InterPro" id="IPR013106">
    <property type="entry name" value="Ig_V-set"/>
</dbReference>
<feature type="domain" description="Ig-like" evidence="25">
    <location>
        <begin position="974"/>
        <end position="1060"/>
    </location>
</feature>
<feature type="domain" description="Ig-like" evidence="25">
    <location>
        <begin position="1246"/>
        <end position="1341"/>
    </location>
</feature>
<dbReference type="FunFam" id="2.10.25.10:FF:000238">
    <property type="entry name" value="Hemicentin 1"/>
    <property type="match status" value="1"/>
</dbReference>
<feature type="domain" description="EGF-like" evidence="24">
    <location>
        <begin position="5090"/>
        <end position="5129"/>
    </location>
</feature>
<dbReference type="Pfam" id="PF13927">
    <property type="entry name" value="Ig_3"/>
    <property type="match status" value="10"/>
</dbReference>
<dbReference type="Pfam" id="PF23560">
    <property type="entry name" value="GBD_Hemicentin"/>
    <property type="match status" value="1"/>
</dbReference>
<feature type="domain" description="Ig-like" evidence="25">
    <location>
        <begin position="4063"/>
        <end position="4148"/>
    </location>
</feature>
<dbReference type="InterPro" id="IPR050958">
    <property type="entry name" value="Cell_Adh-Cytoskel_Orgn"/>
</dbReference>
<dbReference type="FunFam" id="2.60.40.10:FF:000890">
    <property type="entry name" value="Hemicentin 1"/>
    <property type="match status" value="1"/>
</dbReference>
<keyword evidence="5" id="KW-0963">Cytoplasm</keyword>
<evidence type="ECO:0000256" key="14">
    <source>
        <dbReference type="ARBA" id="ARBA00022949"/>
    </source>
</evidence>
<dbReference type="FunFam" id="2.40.155.10:FF:000002">
    <property type="entry name" value="Hemicentin 1"/>
    <property type="match status" value="1"/>
</dbReference>
<feature type="domain" description="EGF-like" evidence="24">
    <location>
        <begin position="5175"/>
        <end position="5212"/>
    </location>
</feature>
<keyword evidence="6" id="KW-0964">Secreted</keyword>
<dbReference type="InterPro" id="IPR007110">
    <property type="entry name" value="Ig-like_dom"/>
</dbReference>
<dbReference type="GO" id="GO:0055013">
    <property type="term" value="P:cardiac muscle cell development"/>
    <property type="evidence" value="ECO:0007669"/>
    <property type="project" value="UniProtKB-ARBA"/>
</dbReference>
<dbReference type="FunFam" id="2.60.40.10:FF:001131">
    <property type="entry name" value="Hemicentin 1"/>
    <property type="match status" value="1"/>
</dbReference>
<gene>
    <name evidence="28" type="primary">hmcn1</name>
</gene>
<dbReference type="FunFam" id="2.60.40.10:FF:000186">
    <property type="entry name" value="Hemicentin 1"/>
    <property type="match status" value="7"/>
</dbReference>
<feature type="domain" description="Ig-like" evidence="25">
    <location>
        <begin position="4424"/>
        <end position="4509"/>
    </location>
</feature>
<evidence type="ECO:0000256" key="9">
    <source>
        <dbReference type="ARBA" id="ARBA00022606"/>
    </source>
</evidence>
<feature type="domain" description="Ig-like" evidence="25">
    <location>
        <begin position="3418"/>
        <end position="3506"/>
    </location>
</feature>
<dbReference type="FunFam" id="2.60.40.10:FF:000594">
    <property type="entry name" value="Hemicentin 1"/>
    <property type="match status" value="1"/>
</dbReference>
<dbReference type="FunFam" id="2.10.25.10:FF:000010">
    <property type="entry name" value="Pro-epidermal growth factor"/>
    <property type="match status" value="1"/>
</dbReference>
<evidence type="ECO:0000256" key="17">
    <source>
        <dbReference type="ARBA" id="ARBA00023306"/>
    </source>
</evidence>
<feature type="domain" description="Ig-like" evidence="25">
    <location>
        <begin position="3604"/>
        <end position="3692"/>
    </location>
</feature>
<evidence type="ECO:0000256" key="23">
    <source>
        <dbReference type="SAM" id="SignalP"/>
    </source>
</evidence>
<feature type="domain" description="Ig-like" evidence="25">
    <location>
        <begin position="2948"/>
        <end position="3035"/>
    </location>
</feature>
<dbReference type="SUPFAM" id="SSF82895">
    <property type="entry name" value="TSP-1 type 1 repeat"/>
    <property type="match status" value="6"/>
</dbReference>
<dbReference type="Gene3D" id="2.10.25.10">
    <property type="entry name" value="Laminin"/>
    <property type="match status" value="8"/>
</dbReference>
<keyword evidence="17" id="KW-0131">Cell cycle</keyword>
<dbReference type="InterPro" id="IPR036465">
    <property type="entry name" value="vWFA_dom_sf"/>
</dbReference>
<evidence type="ECO:0000256" key="5">
    <source>
        <dbReference type="ARBA" id="ARBA00022490"/>
    </source>
</evidence>
<dbReference type="SUPFAM" id="SSF57184">
    <property type="entry name" value="Growth factor receptor domain"/>
    <property type="match status" value="3"/>
</dbReference>
<feature type="chain" id="PRO_5042510181" description="Hemicentin-1" evidence="23">
    <location>
        <begin position="20"/>
        <end position="5624"/>
    </location>
</feature>
<feature type="disulfide bond" evidence="22">
    <location>
        <begin position="5094"/>
        <end position="5104"/>
    </location>
</feature>
<dbReference type="InterPro" id="IPR056475">
    <property type="entry name" value="GBD_Hemicentin/VWA7"/>
</dbReference>
<dbReference type="FunFam" id="2.10.25.10:FF:000008">
    <property type="entry name" value="Signal peptide, CUB domain, EGF-like 2"/>
    <property type="match status" value="1"/>
</dbReference>
<dbReference type="CDD" id="cd00054">
    <property type="entry name" value="EGF_CA"/>
    <property type="match status" value="8"/>
</dbReference>
<dbReference type="Pfam" id="PF07645">
    <property type="entry name" value="EGF_CA"/>
    <property type="match status" value="6"/>
</dbReference>
<dbReference type="FunFam" id="2.60.40.10:FF:000675">
    <property type="entry name" value="Hemicentin 1"/>
    <property type="match status" value="1"/>
</dbReference>
<dbReference type="PROSITE" id="PS00010">
    <property type="entry name" value="ASX_HYDROXYL"/>
    <property type="match status" value="4"/>
</dbReference>
<feature type="domain" description="Ig-like" evidence="25">
    <location>
        <begin position="696"/>
        <end position="780"/>
    </location>
</feature>
<feature type="disulfide bond" evidence="22">
    <location>
        <begin position="5425"/>
        <end position="5435"/>
    </location>
</feature>
<feature type="domain" description="Ig-like" evidence="25">
    <location>
        <begin position="2853"/>
        <end position="2943"/>
    </location>
</feature>
<dbReference type="InterPro" id="IPR000742">
    <property type="entry name" value="EGF"/>
</dbReference>
<evidence type="ECO:0000256" key="12">
    <source>
        <dbReference type="ARBA" id="ARBA00022737"/>
    </source>
</evidence>
<feature type="domain" description="Ig-like" evidence="25">
    <location>
        <begin position="1531"/>
        <end position="1619"/>
    </location>
</feature>
<dbReference type="SUPFAM" id="SSF48726">
    <property type="entry name" value="Immunoglobulin"/>
    <property type="match status" value="44"/>
</dbReference>
<dbReference type="FunFam" id="2.60.40.10:FF:001139">
    <property type="entry name" value="Hemicentin 1"/>
    <property type="match status" value="1"/>
</dbReference>
<feature type="domain" description="Ig-like" evidence="25">
    <location>
        <begin position="1163"/>
        <end position="1240"/>
    </location>
</feature>
<evidence type="ECO:0000256" key="19">
    <source>
        <dbReference type="ARBA" id="ARBA00053381"/>
    </source>
</evidence>
<dbReference type="Pfam" id="PF07474">
    <property type="entry name" value="G2F"/>
    <property type="match status" value="1"/>
</dbReference>
<keyword evidence="8 22" id="KW-0245">EGF-like domain</keyword>
<feature type="domain" description="Ig-like" evidence="25">
    <location>
        <begin position="883"/>
        <end position="969"/>
    </location>
</feature>
<feature type="domain" description="Ig-like" evidence="25">
    <location>
        <begin position="2554"/>
        <end position="2645"/>
    </location>
</feature>
<evidence type="ECO:0000313" key="27">
    <source>
        <dbReference type="Proteomes" id="UP000694890"/>
    </source>
</evidence>
<dbReference type="GO" id="GO:0007156">
    <property type="term" value="P:homophilic cell adhesion via plasma membrane adhesion molecules"/>
    <property type="evidence" value="ECO:0007669"/>
    <property type="project" value="TreeGrafter"/>
</dbReference>
<feature type="domain" description="Ig-like" evidence="25">
    <location>
        <begin position="427"/>
        <end position="513"/>
    </location>
</feature>
<dbReference type="RefSeq" id="XP_050933008.1">
    <property type="nucleotide sequence ID" value="XM_051077051.1"/>
</dbReference>
<feature type="signal peptide" evidence="23">
    <location>
        <begin position="1"/>
        <end position="19"/>
    </location>
</feature>
<feature type="domain" description="Ig-like" evidence="25">
    <location>
        <begin position="4332"/>
        <end position="4419"/>
    </location>
</feature>
<feature type="domain" description="Ig-like" evidence="25">
    <location>
        <begin position="3788"/>
        <end position="3876"/>
    </location>
</feature>
<feature type="domain" description="EGF-like" evidence="24">
    <location>
        <begin position="5421"/>
        <end position="5460"/>
    </location>
</feature>
<feature type="domain" description="Ig-like" evidence="25">
    <location>
        <begin position="3229"/>
        <end position="3319"/>
    </location>
</feature>
<feature type="domain" description="Ig-like" evidence="25">
    <location>
        <begin position="2367"/>
        <end position="2456"/>
    </location>
</feature>
<feature type="domain" description="Ig-like" evidence="25">
    <location>
        <begin position="2273"/>
        <end position="2362"/>
    </location>
</feature>
<dbReference type="Gene3D" id="2.40.155.10">
    <property type="entry name" value="Green fluorescent protein"/>
    <property type="match status" value="1"/>
</dbReference>
<dbReference type="FunFam" id="2.20.100.10:FF:000007">
    <property type="entry name" value="Thrombospondin 1"/>
    <property type="match status" value="4"/>
</dbReference>
<dbReference type="SMART" id="SM00406">
    <property type="entry name" value="IGv"/>
    <property type="match status" value="22"/>
</dbReference>
<dbReference type="FunFam" id="2.10.25.10:FF:000385">
    <property type="entry name" value="Hemicentin 1"/>
    <property type="match status" value="1"/>
</dbReference>
<feature type="domain" description="Ig-like" evidence="25">
    <location>
        <begin position="1437"/>
        <end position="1526"/>
    </location>
</feature>
<dbReference type="FunFam" id="2.60.40.10:FF:000699">
    <property type="entry name" value="Hemicentin 1"/>
    <property type="match status" value="1"/>
</dbReference>
<dbReference type="CDD" id="cd00198">
    <property type="entry name" value="vWFA"/>
    <property type="match status" value="1"/>
</dbReference>
<evidence type="ECO:0000256" key="7">
    <source>
        <dbReference type="ARBA" id="ARBA00022530"/>
    </source>
</evidence>
<feature type="domain" description="Ig-like" evidence="25">
    <location>
        <begin position="3511"/>
        <end position="3599"/>
    </location>
</feature>
<dbReference type="PROSITE" id="PS01187">
    <property type="entry name" value="EGF_CA"/>
    <property type="match status" value="4"/>
</dbReference>
<evidence type="ECO:0000256" key="10">
    <source>
        <dbReference type="ARBA" id="ARBA00022618"/>
    </source>
</evidence>
<dbReference type="Gene3D" id="3.40.50.410">
    <property type="entry name" value="von Willebrand factor, type A domain"/>
    <property type="match status" value="1"/>
</dbReference>
<dbReference type="SMART" id="SM00408">
    <property type="entry name" value="IGc2"/>
    <property type="match status" value="44"/>
</dbReference>
<evidence type="ECO:0000259" key="24">
    <source>
        <dbReference type="PROSITE" id="PS50026"/>
    </source>
</evidence>
<feature type="domain" description="Ig-like" evidence="25">
    <location>
        <begin position="1811"/>
        <end position="1899"/>
    </location>
</feature>
<dbReference type="SMART" id="SM00409">
    <property type="entry name" value="IG"/>
    <property type="match status" value="44"/>
</dbReference>
<reference evidence="28" key="1">
    <citation type="submission" date="2025-08" db="UniProtKB">
        <authorList>
            <consortium name="RefSeq"/>
        </authorList>
    </citation>
    <scope>IDENTIFICATION</scope>
    <source>
        <tissue evidence="28">Brain</tissue>
    </source>
</reference>
<evidence type="ECO:0000256" key="4">
    <source>
        <dbReference type="ARBA" id="ARBA00004626"/>
    </source>
</evidence>
<dbReference type="InterPro" id="IPR013783">
    <property type="entry name" value="Ig-like_fold"/>
</dbReference>
<dbReference type="PROSITE" id="PS50835">
    <property type="entry name" value="IG_LIKE"/>
    <property type="match status" value="44"/>
</dbReference>
<feature type="domain" description="Ig-like" evidence="25">
    <location>
        <begin position="516"/>
        <end position="601"/>
    </location>
</feature>
<feature type="domain" description="Ig-like" evidence="25">
    <location>
        <begin position="2461"/>
        <end position="2549"/>
    </location>
</feature>
<evidence type="ECO:0000259" key="25">
    <source>
        <dbReference type="PROSITE" id="PS50835"/>
    </source>
</evidence>
<dbReference type="InterPro" id="IPR036179">
    <property type="entry name" value="Ig-like_dom_sf"/>
</dbReference>
<dbReference type="InterPro" id="IPR036383">
    <property type="entry name" value="TSP1_rpt_sf"/>
</dbReference>
<comment type="caution">
    <text evidence="22">Lacks conserved residue(s) required for the propagation of feature annotation.</text>
</comment>
<feature type="domain" description="Ig-like" evidence="25">
    <location>
        <begin position="2180"/>
        <end position="2268"/>
    </location>
</feature>
<dbReference type="GO" id="GO:0030424">
    <property type="term" value="C:axon"/>
    <property type="evidence" value="ECO:0007669"/>
    <property type="project" value="TreeGrafter"/>
</dbReference>
<evidence type="ECO:0000256" key="21">
    <source>
        <dbReference type="ARBA" id="ARBA00080303"/>
    </source>
</evidence>
<dbReference type="InterPro" id="IPR009030">
    <property type="entry name" value="Growth_fac_rcpt_cys_sf"/>
</dbReference>
<evidence type="ECO:0000256" key="11">
    <source>
        <dbReference type="ARBA" id="ARBA00022729"/>
    </source>
</evidence>
<feature type="domain" description="Ig-like" evidence="25">
    <location>
        <begin position="1717"/>
        <end position="1806"/>
    </location>
</feature>
<dbReference type="CDD" id="cd00096">
    <property type="entry name" value="Ig"/>
    <property type="match status" value="6"/>
</dbReference>
<feature type="domain" description="Ig-like" evidence="25">
    <location>
        <begin position="1065"/>
        <end position="1158"/>
    </location>
</feature>
<dbReference type="FunFam" id="2.60.40.10:FF:001075">
    <property type="entry name" value="Hemicentin 1"/>
    <property type="match status" value="1"/>
</dbReference>
<dbReference type="InterPro" id="IPR001881">
    <property type="entry name" value="EGF-like_Ca-bd_dom"/>
</dbReference>
<dbReference type="SUPFAM" id="SSF53300">
    <property type="entry name" value="vWA-like"/>
    <property type="match status" value="1"/>
</dbReference>
<dbReference type="PANTHER" id="PTHR45080">
    <property type="entry name" value="CONTACTIN 5"/>
    <property type="match status" value="1"/>
</dbReference>
<dbReference type="CTD" id="83872"/>
<evidence type="ECO:0000256" key="18">
    <source>
        <dbReference type="ARBA" id="ARBA00023319"/>
    </source>
</evidence>
<keyword evidence="11 23" id="KW-0732">Signal</keyword>
<evidence type="ECO:0000313" key="28">
    <source>
        <dbReference type="RefSeq" id="XP_050933008.1"/>
    </source>
</evidence>
<feature type="domain" description="Ig-like" evidence="25">
    <location>
        <begin position="2764"/>
        <end position="2848"/>
    </location>
</feature>
<dbReference type="InterPro" id="IPR006605">
    <property type="entry name" value="G2_nidogen/fibulin_G2F"/>
</dbReference>
<dbReference type="GO" id="GO:0070161">
    <property type="term" value="C:anchoring junction"/>
    <property type="evidence" value="ECO:0007669"/>
    <property type="project" value="UniProtKB-SubCell"/>
</dbReference>
<dbReference type="FunFam" id="2.60.40.10:FF:000107">
    <property type="entry name" value="Myosin, light chain kinase a"/>
    <property type="match status" value="1"/>
</dbReference>
<feature type="domain" description="Ig-like" evidence="25">
    <location>
        <begin position="2089"/>
        <end position="2175"/>
    </location>
</feature>
<dbReference type="SUPFAM" id="SSF54511">
    <property type="entry name" value="GFP-like"/>
    <property type="match status" value="1"/>
</dbReference>
<dbReference type="SMART" id="SM00181">
    <property type="entry name" value="EGF"/>
    <property type="match status" value="8"/>
</dbReference>
<feature type="domain" description="Ig-like" evidence="25">
    <location>
        <begin position="3040"/>
        <end position="3130"/>
    </location>
</feature>
<dbReference type="FunFam" id="2.10.25.10:FF:000383">
    <property type="entry name" value="Hemicentin 1"/>
    <property type="match status" value="1"/>
</dbReference>
<sequence>MGSRLVWLSLALSVAFSAGQDTGTGATREDIPEGASTLAFVFDVTGSMYDDLVQVIEGASKILETSLSRPKRPLYNFALVPFHDPEIGPVTITTDPKKFQYELRELYVQGGGDCPEMSIGAIKIALEISLPGSYIYVFTDARSKDYKLTHEVLQLIQQKQSQVVFVLTGDCDDRTHIGYKAYEEIASTSSGQVFHLDKKQVNEVLKWVEEAVQSSKVHLLSTDHFSGVSNTWQMPFDPSLKEVTVALSGPAPNIEIKNPEGKVVGKSDGLTELLHIPNSAKVVNIKDPQPGMWSIKTSSEGRHSVRISGLSTIDFRAGFSRKPTLDFKKTSSRPVQGIPTHILLNTTGLSPPARADRLELLSITGEAIKTLPIRYYPERQPYGLWNITEFIPPNEAFFLRVTGYDRDGFLFQRVSSVSFSSIIPDAPKVLMPATTHGYYLQRGAVKCQVESLIPFTLRFSRDGRRLGVDQLFSESDSASWDIAQVTLKDEGYYECIAISSAGTGRARTFLDVSEPPPAVTVEGNVTVAPGSHAVLTCHVVSTVNFNLTWLRGGHDARLDSQVHVLTNLSLQVSTVTPDHSGWYECIAINEGGVTAERIYLTVQEIPRVSVEPRNQTFTTGEEVRIRCSASGYPPPRLVWTHNDMFIMASSRYRMTPDGTLVIRNMEKKDGGVYGCLASNLAGTDTMTSILTYIETPVVTVALSEILIGIGETTVMACSASGIPQPEIWWYKGDVQLHSSSLLDVDTLGGTLTIKETQKADAGDYSCVAVNAAGTSSGKISLDVGAAPKFTREPSDVAADVSSSMSLPCHAQGYPEPRVSWRREDGVALSNTSRTHGTITLSRGGLHITNLWVDDEAVYICEAQNHFGKIQTHARITVTGLVSPVIAMSPAVLSVIKDQQVTLPCVLLAGNPLPERQWLHNYGLVTSDQYVTVRRDGSLHIDRVRLDDAGDYTCLAENVVGATNHTTTVNVYVIPTIQHGPQVFSTIEGTPISLPCRASGEPIPDITWAKGGELLNLGGPAFSLDSDGSLRIASPSGNETGEFICTATNAAGFASRKVQLTVYVRPRSNVDGAGVSAEPARMSVIEGEDAILPCEVHSVPPPTISWAKERQLISPFSPRHTQLPSGSMKILETRVSDSGLYVCVASNIAGNLTQSIELSVLVPPSIQAGPRVIKVQVGHPVELPCVVRGVPEPTITWTKDGKNYPVSHDGSLALRNVGLDDEGTYTCIATNTAGRDEARVQLLVQVPPVVEVLEPPFNSPLQERVANQRIAFPCPAKGLPKPVIRWLRNGQELTGNEPGVSILEDGTLLILASVSPLDNGEYVCAAVNDAGSTERKYQLKVNVPPDFRDSETPGNVSVVLSQPTSLVCDVTGSPAPVITWYKDGTPVVSSNSIQILDMGKTLRLLKAATEDAGSYSCKAINIAGSTEKDFFLDVLVPPTIVGSGSPRDVSAILKQEISLECKVQGVPFPTIQWYKDRKLVFLGDPNLEVTNRGQVLRIKSARLGDQARYQCSVMNTAGKQSKDFNLSVYVPPSIKGGNLTTEVTALLDTVVTLECEARGVPLPTITWYRNGEAILSNRQAQYVERGHYLKIPRAQASDAGLYTCKVTSVAGSTEKAYELDVYLPPTIAGGDDGPTERKVTLSKALILECEAGGHPPPSLTWLKDGVPVHDGESVRVLEQGKKIEILSATVSDSGRYVCVATSIAGEKEVKYDVRVLVPPFIDGADDVTDSTVILNSPLELECEATGTPVPVITWFKDGKPVRQGEGLRVVASGRRLIVSRAQVSDTARFQCVATNEAGDHERDFNVVVHVPPSIRTTGPAERSVVLHKPISLECISSGIPPPSVTWLKDGRPVDTTQEHLKLESAGRALKVTDARLEDSGRYTCLATNAAGEAQQHIRLSVHEPPSIPYSGEIINQTILSGFPTELECKATGNPLPAITWYKDGRPLTSAAGVTMLKRGQVLEIERAQLSDAGMYRCVAVNLAGVAEIFHSLQVFVPPVISSRGGTVTVVVNEAARLECEATGVPLPSLTWLKDGSPVASVSHGIQVLSSGRVLSLSSAQVSDTGRYTCVAVNAGGEQNREYDLRVYVPPNIKGEEVNATVMLGRPVELRCQSDAIPPPTLTWRKDGRPLFRKPGLTVSADGSLLKVDSAQVQDSGRYTCEATNVAGKTEKNYNLNVWVSPSIRGSEEVSPLTVVEGSLITLVCESSGIPPPSLTWKKDGSELKSDQRLRVLSGGRQLQISSAERTDAASYTCTASSAAGTTSKEYGLQVYVRPSIRRNEGDNDDLTVTKGGDVTLQCAAEGVPRPAITWLKDGRPITGQHGAKVLNEGRLLQIKDAKVSDTGRYTCIAVNVAGQADSKYDISVHVPPSIIGQVQFPENVSVVVKNPVALNCEASGIPLPSISWLKDGRPIKASSSVRILSGGRSLRLMHAAVEDAGRYTCIVSNSAGEERKNFDIDILVPPSIVNEGTVVDTKVKEKHNITLTCEASGNPVPEIKWLKDGQPLVPDRRHQVLSHGRFLQISGAQVADTGRYSCLASNSAGDRSRHFNLNVLVSPTIAGSGPDGSAEEVTVTLSSPTSLVCEVQSYPPALITWLKDGTPFESSRNVRVLPGGRTLQILNAKEEDAGRYTCVATNEAGETLKHYEVKVYVPPQINKNDIPGEGLAPKEVKIKVNSTLTLECAAEAFPTPALQWYKDGQILRADGHVSITANGRIVQIKHAQVSDTGRYTCVATNIAGEDEKDFDVNIQVPPNFNRPGGVGDNTSPPGFAGDVRDVILNNPISLYCETNAVPPPTLTWYKDGQLLTSSDKVLILPGGRVLQIPRAQAEDTGRYTCVAVNEAGEDSIQYDVRVLLPPSIRGTESDLPDEVTVLINKTTQLDCHVDGNPTPKITWFKDNQPISSNGPHRILSNGRTLQVSNAQVSDTGRYVCVADNVAGSAEKSFNLNVHVPPTIIGLSPENVTVVVNNFVSLSCEATGFPPPTLSWLNDKGPIQGNTNALIMPGGRTLQILKAKVSDGGKYSCVAMNAAGEAYKHIYLSVFVPPSIRDSSGDSPVVVNVLVGKSVTLECESNAVPPPTITWYKNGRVVTESANLRILAEGRMLEIKASEVSDTGQYVCKATNVAGQVDKNFHLNIYVPPSIDGPVVERVVETISNPVTFACDATGIPPPSLTWLKNGRPIENSESLEMHIFSGGSKLQIARSQPSDSGTYTCLASNVEGKARKSYHLTIQVPPSIFGSELPSEMGVLLNESIQLVCRVQGTPTPTIQWLKDGQVIKNAGNKGLRISPDGSTLTVTRAHTNDSGKYTCVATNAAGEEDRIFNLNVYVPPVIDGNSETVEELTTVLDSSVNIECVATGSPPPQLNWLRNGLPLPVSSHIRLLSAGQVLRITRTQVSDGGTYTCVASNRAGVDNRHYNLQVHVPPSLDGAGSTEDVTVVRGNLASLLCIADGTPTPTLSWIRDGVTLVPDPHLRFLNLNTTVQIIQAQVNDTGRYTCVANNTAGQASRHFNLKVLDPPRITGSGVPAEVSVVVNNVLELQCEASGIPTPSLTWLKDGRPLPQTDSLRLLRGGEMLHVASAQLEDTGRYSCLANSPAGDDDKEFQVRVHVPPNIAGESTPQNMSVLQNRQVTLECKSDAVPPPTLTWLKDGRPLQASARVRILSAGRYLQINMAELSDRAQYTCVASNIAGKTTRQFNLAVNVAPTIKDGAQTVSVHINKPAVLECIVSGVPPPRVTWRKHGAILSGNNPRYTFAEDGSLHIHSAQVTDTGRYLCMATNQAGMQRKRVDLQVYVPPSIADGRTNVTVTVNVQTTLSCEATGIPKPTVSWTKNGRAINTDQNQNMYRLLSSGSLVVIAPTVEDTAVYECVVSNEAGEYSRSINLTVHVPPSIADEPTELTVTRLSPVVIACTASGVPEPTIHWSKDGMKLHTQGQGYSILPTGPVEITSAELSHAGRYSCTAKNAAGSTQRHVQLTVQELPVIQFHPPTLDVILNNPITLPCRATGSPRPTITWQKEGINIPTTGGGFTVLPNGSLQISKASVSDSGTYICVAQNPAGTALGKTKLKVQVPPTIISETQKYLAPVDSSVTLQCQADGSPPPSVTWHKDGQLLSESVRQRVLSSGSLQIAFIQHSDTGRYTCTAANAAGTVSLEMSLTVQIPPSIRGGEKEVAVVENSQAQLVCVAEGVPQPSLSWEKDGNPLSESTGEYTILPSGELVIDIAQPDDAGSYTCIATNAVGQDSRAVTLSVHTHPVFTELLGDVALNKGERLLLACGASGIPPPRITWAFNNNIIPVHYDHMNGHSELVMERVSKEDSGTYTCVAENNVGTIKSLGFVYVKEPPIIDGDLHSNRIEPLGGNAILNCEVRGDPLPTIQWSKNGINIQISNRIRQLDNGSLAIYGTVSEDAGSYMCVATNDAGVVERSVTLTLQSAPTIVVEPAETVMDAGTTVVLNCQAEGEPTPMIEWSRQGRPLLGFDRFSTLSNGSLRISSAQKEDTAEYECVARNLLGSVLVRVTLTVRVHGGYSEWAEWGPCSVSCGVGAQKRLRQCNNPLPANGGRHCAGSDTETRRCQGKPCPVDGNWSEWSLWEECSRTCGQGNRTRIRTCSNPPAQHGGRPCEGKAVEVIMCSVRPCPVAGNWGSWLPWSPCSETCGKGMQSRIRLCNNPPPAFDGPQCEGTDTQTQVCKERPCPVDGKWSSWVSWGACSVSCGGGTRQRTRLCASPAPQHGGRQCEGNDVHIDFCNSEPCPISGNWGPWSSWGSCSKTCNGGQMRRYRTCDNPRPANGGRACAGADTQIQRCSTANCPVDGNWGSWQPWGECSASCGGGERTRVRLCNSPSPSNGGRPCPGDSSQLSRCNPQACPGGPQKARGSIIGNINDIEFGIAILNATITDSKAGGRIIKATISNVPRTLGPAMRKLISILNPVYWTTAQEVGEAVNGYTLTGGIFRRETQVEFATGEILRMTHIARGMDSDGALLLDIVVNGHILQLPSHADINIKDYTEDYIQTGPGQLYALSTRMFSIDKQSVPYSWNHTISYDLSKGKMPYLVEMLQATAINAQYHPLEEVLEYSIQASITKGDRSNQCPQGFTLVSAGPYCADENECEAGNPCSHACHNAMGTYYCSCPRGLTISADGRTCQDIDECSLGGNVCHDGQDCENTIGSYRCVMRCGRGFRRTADGLSCTDVNECQESNPCNQHCLNTIGSYRCACEPGFQLRNRRCIDINECRQRVCRSDQQCKNTRGGYTCIDLCPNGMTKGANGTCVDIDECRDGTHQCRYNQICENTRGSYHCTCPRGYRSQGVGRPCVDINECERLPQPCAHQCINTPGSFKCTCPPGRHLLGDGKSCAGLERLPSYESYSFGYRTSQSSPQGSSYQQLYHNLASQSYHSYAATTRGRYRGRSHRETHTRSSQQGVLECQQGFESRDGRCLDINECEVRDTCQHECMNTPGSHRCLCPAGYRLMANGKTCQDIDECLEQNIQCGANRMCFNMRGSYQCIDTPCPPNYQRDPATGFCLKNCPPNDLECTLSPYALEYKLLSLPFGIAANQDLIRLVAYTQDGVMHPRTTFLVVDEDVTLPFALRDENLKGVLFTTQALREPHTYRMKVRALSYSEDGGIEYQTTFIVYIAVSAYPY</sequence>
<dbReference type="KEGG" id="lcf:108896780"/>
<comment type="subcellular location">
    <subcellularLocation>
        <location evidence="1">Cell junction</location>
    </subcellularLocation>
    <subcellularLocation>
        <location evidence="4">Cleavage furrow</location>
    </subcellularLocation>
    <subcellularLocation>
        <location evidence="2">Cytoplasm</location>
    </subcellularLocation>
    <subcellularLocation>
        <location evidence="3">Secreted</location>
        <location evidence="3">Extracellular space</location>
        <location evidence="3">Extracellular matrix</location>
    </subcellularLocation>
</comment>
<dbReference type="Pfam" id="PF07679">
    <property type="entry name" value="I-set"/>
    <property type="match status" value="33"/>
</dbReference>
<feature type="domain" description="Ig-like" evidence="25">
    <location>
        <begin position="3134"/>
        <end position="3224"/>
    </location>
</feature>
<feature type="domain" description="Ig-like" evidence="25">
    <location>
        <begin position="4153"/>
        <end position="4239"/>
    </location>
</feature>
<evidence type="ECO:0000256" key="6">
    <source>
        <dbReference type="ARBA" id="ARBA00022525"/>
    </source>
</evidence>
<keyword evidence="18" id="KW-0393">Immunoglobulin domain</keyword>
<evidence type="ECO:0000256" key="3">
    <source>
        <dbReference type="ARBA" id="ARBA00004498"/>
    </source>
</evidence>
<dbReference type="InterPro" id="IPR056861">
    <property type="entry name" value="HMCN1-like_VWA"/>
</dbReference>
<evidence type="ECO:0000259" key="26">
    <source>
        <dbReference type="PROSITE" id="PS50993"/>
    </source>
</evidence>
<evidence type="ECO:0000256" key="2">
    <source>
        <dbReference type="ARBA" id="ARBA00004496"/>
    </source>
</evidence>
<keyword evidence="12" id="KW-0677">Repeat</keyword>
<feature type="domain" description="Ig-like" evidence="25">
    <location>
        <begin position="1344"/>
        <end position="1432"/>
    </location>
</feature>
<dbReference type="FunFam" id="2.60.40.10:FF:000279">
    <property type="entry name" value="Hemicentin 1"/>
    <property type="match status" value="1"/>
</dbReference>
<feature type="disulfide bond" evidence="22">
    <location>
        <begin position="5179"/>
        <end position="5189"/>
    </location>
</feature>
<keyword evidence="7" id="KW-0272">Extracellular matrix</keyword>
<dbReference type="FunFam" id="2.60.40.10:FF:000706">
    <property type="entry name" value="Hemicentin 1"/>
    <property type="match status" value="1"/>
</dbReference>
<dbReference type="FunFam" id="2.60.40.10:FF:000726">
    <property type="entry name" value="Hemicentin 1"/>
    <property type="match status" value="1"/>
</dbReference>
<feature type="domain" description="Ig-like" evidence="25">
    <location>
        <begin position="3323"/>
        <end position="3413"/>
    </location>
</feature>
<keyword evidence="16" id="KW-0325">Glycoprotein</keyword>
<dbReference type="Proteomes" id="UP000694890">
    <property type="component" value="Linkage group LG17"/>
</dbReference>
<dbReference type="Gene3D" id="2.20.100.10">
    <property type="entry name" value="Thrombospondin type-1 (TSP1) repeat"/>
    <property type="match status" value="6"/>
</dbReference>